<proteinExistence type="predicted"/>
<comment type="caution">
    <text evidence="1">The sequence shown here is derived from an EMBL/GenBank/DDBJ whole genome shotgun (WGS) entry which is preliminary data.</text>
</comment>
<gene>
    <name evidence="1" type="ORF">SDC9_83986</name>
</gene>
<dbReference type="EMBL" id="VSSQ01007920">
    <property type="protein sequence ID" value="MPM37375.1"/>
    <property type="molecule type" value="Genomic_DNA"/>
</dbReference>
<name>A0A644Z906_9ZZZZ</name>
<reference evidence="1" key="1">
    <citation type="submission" date="2019-08" db="EMBL/GenBank/DDBJ databases">
        <authorList>
            <person name="Kucharzyk K."/>
            <person name="Murdoch R.W."/>
            <person name="Higgins S."/>
            <person name="Loffler F."/>
        </authorList>
    </citation>
    <scope>NUCLEOTIDE SEQUENCE</scope>
</reference>
<sequence>MGVNKVLTGHGAPVAHDGAFDVFPLQGRPEHGIIQQIELAHREIIGRPPICVQLVELVCGKDWFTGEPLWGSCDGSGRVLSLCHTLASFIYIAGSLKDAGN</sequence>
<dbReference type="AlphaFoldDB" id="A0A644Z906"/>
<protein>
    <submittedName>
        <fullName evidence="1">Uncharacterized protein</fullName>
    </submittedName>
</protein>
<accession>A0A644Z906</accession>
<evidence type="ECO:0000313" key="1">
    <source>
        <dbReference type="EMBL" id="MPM37375.1"/>
    </source>
</evidence>
<organism evidence="1">
    <name type="scientific">bioreactor metagenome</name>
    <dbReference type="NCBI Taxonomy" id="1076179"/>
    <lineage>
        <taxon>unclassified sequences</taxon>
        <taxon>metagenomes</taxon>
        <taxon>ecological metagenomes</taxon>
    </lineage>
</organism>